<dbReference type="EMBL" id="LGRX02035674">
    <property type="protein sequence ID" value="KAK3233591.1"/>
    <property type="molecule type" value="Genomic_DNA"/>
</dbReference>
<keyword evidence="4" id="KW-1185">Reference proteome</keyword>
<accession>A0AAE0BBK8</accession>
<keyword evidence="1" id="KW-0175">Coiled coil</keyword>
<reference evidence="2" key="2">
    <citation type="submission" date="2023-06" db="EMBL/GenBank/DDBJ databases">
        <title>Long-read-based genome assembly of the green algal bacterivore Cymbomonas tetramitiformis.</title>
        <authorList>
            <person name="Gyaltshen Y."/>
            <person name="Rozenberg A."/>
            <person name="Paasch A."/>
            <person name="Burns J.A."/>
            <person name="Warring S."/>
            <person name="Larson R."/>
            <person name="Maurer-Alcala X."/>
            <person name="Dacks J."/>
            <person name="Kim E."/>
        </authorList>
    </citation>
    <scope>NUCLEOTIDE SEQUENCE</scope>
    <source>
        <strain evidence="2">PLY_AMNH</strain>
    </source>
</reference>
<proteinExistence type="predicted"/>
<protein>
    <submittedName>
        <fullName evidence="2">Uncharacterized protein</fullName>
    </submittedName>
</protein>
<evidence type="ECO:0000313" key="2">
    <source>
        <dbReference type="EMBL" id="KAK3233591.1"/>
    </source>
</evidence>
<reference evidence="2 4" key="1">
    <citation type="journal article" date="2015" name="Genome Biol. Evol.">
        <title>Comparative Genomics of a Bacterivorous Green Alga Reveals Evolutionary Causalities and Consequences of Phago-Mixotrophic Mode of Nutrition.</title>
        <authorList>
            <person name="Burns J.A."/>
            <person name="Paasch A."/>
            <person name="Narechania A."/>
            <person name="Kim E."/>
        </authorList>
    </citation>
    <scope>NUCLEOTIDE SEQUENCE [LARGE SCALE GENOMIC DNA]</scope>
    <source>
        <strain evidence="2">PLY_AMNH</strain>
    </source>
</reference>
<comment type="caution">
    <text evidence="2">The sequence shown here is derived from an EMBL/GenBank/DDBJ whole genome shotgun (WGS) entry which is preliminary data.</text>
</comment>
<sequence length="181" mass="20399">MTHVSAILQTTLATFPDGPHWVKMERKAKTSGANAHQGFCTWRTKAVDDSKSAAKSRQKIVHNDATRVRSHGSRHLGFVHAQEQFEAIALWHARGAVSDAGTPSESDSAYEQYQNRRQILKAERLEREAQQQANLKLAQKKRAEAGAIHQARIRTEVGEQLKHLERTRVIKQLEGLNDKYG</sequence>
<evidence type="ECO:0000313" key="3">
    <source>
        <dbReference type="EMBL" id="KAK3267034.1"/>
    </source>
</evidence>
<dbReference type="Proteomes" id="UP001190700">
    <property type="component" value="Unassembled WGS sequence"/>
</dbReference>
<organism evidence="2 4">
    <name type="scientific">Cymbomonas tetramitiformis</name>
    <dbReference type="NCBI Taxonomy" id="36881"/>
    <lineage>
        <taxon>Eukaryota</taxon>
        <taxon>Viridiplantae</taxon>
        <taxon>Chlorophyta</taxon>
        <taxon>Pyramimonadophyceae</taxon>
        <taxon>Pyramimonadales</taxon>
        <taxon>Pyramimonadaceae</taxon>
        <taxon>Cymbomonas</taxon>
    </lineage>
</organism>
<feature type="coiled-coil region" evidence="1">
    <location>
        <begin position="110"/>
        <end position="142"/>
    </location>
</feature>
<evidence type="ECO:0000256" key="1">
    <source>
        <dbReference type="SAM" id="Coils"/>
    </source>
</evidence>
<dbReference type="AlphaFoldDB" id="A0AAE0BBK8"/>
<dbReference type="EMBL" id="LGRX02012660">
    <property type="protein sequence ID" value="KAK3267034.1"/>
    <property type="molecule type" value="Genomic_DNA"/>
</dbReference>
<evidence type="ECO:0000313" key="4">
    <source>
        <dbReference type="Proteomes" id="UP001190700"/>
    </source>
</evidence>
<gene>
    <name evidence="3" type="ORF">CYMTET_24385</name>
    <name evidence="2" type="ORF">CYMTET_56130</name>
</gene>
<name>A0AAE0BBK8_9CHLO</name>